<reference evidence="1 2" key="1">
    <citation type="journal article" date="2022" name="bioRxiv">
        <title>An ancient truncated duplication of the anti-Mullerian hormone receptor type 2 gene is a potential conserved master sex determinant in the Pangasiidae catfish family.</title>
        <authorList>
            <person name="Wen M."/>
            <person name="Pan Q."/>
            <person name="Jouanno E."/>
            <person name="Montfort J."/>
            <person name="Zahm M."/>
            <person name="Cabau C."/>
            <person name="Klopp C."/>
            <person name="Iampietro C."/>
            <person name="Roques C."/>
            <person name="Bouchez O."/>
            <person name="Castinel A."/>
            <person name="Donnadieu C."/>
            <person name="Parrinello H."/>
            <person name="Poncet C."/>
            <person name="Belmonte E."/>
            <person name="Gautier V."/>
            <person name="Avarre J.-C."/>
            <person name="Dugue R."/>
            <person name="Gustiano R."/>
            <person name="Ha T.T.T."/>
            <person name="Campet M."/>
            <person name="Sriphairoj K."/>
            <person name="Ribolli J."/>
            <person name="de Almeida F.L."/>
            <person name="Desvignes T."/>
            <person name="Postlethwait J.H."/>
            <person name="Bucao C.F."/>
            <person name="Robinson-Rechavi M."/>
            <person name="Bobe J."/>
            <person name="Herpin A."/>
            <person name="Guiguen Y."/>
        </authorList>
    </citation>
    <scope>NUCLEOTIDE SEQUENCE [LARGE SCALE GENOMIC DNA]</scope>
    <source>
        <strain evidence="1">YG-Dec2019</strain>
    </source>
</reference>
<keyword evidence="2" id="KW-1185">Reference proteome</keyword>
<sequence length="144" mass="16745">MNSSQMNLFNTKRFLTARLLQLSACFFFFVLGHPSVIKPPAVQDLPRTKQHFQILLMNQSQTTDRESRKLGYCIIFCITLDQKQQVSAINGYQSFTHDAKIVFQHKTMDILPKLQDVDSSICSTLMILLRVDWRSYGWSLYIPH</sequence>
<name>A0ACC5WSD2_PANGG</name>
<accession>A0ACC5WSD2</accession>
<evidence type="ECO:0000313" key="2">
    <source>
        <dbReference type="Proteomes" id="UP000829447"/>
    </source>
</evidence>
<feature type="non-terminal residue" evidence="1">
    <location>
        <position position="144"/>
    </location>
</feature>
<dbReference type="Proteomes" id="UP000829447">
    <property type="component" value="Linkage Group LG9"/>
</dbReference>
<protein>
    <submittedName>
        <fullName evidence="1">Uncharacterized protein</fullName>
    </submittedName>
</protein>
<organism evidence="1 2">
    <name type="scientific">Pangasianodon gigas</name>
    <name type="common">Mekong giant catfish</name>
    <name type="synonym">Pangasius gigas</name>
    <dbReference type="NCBI Taxonomy" id="30993"/>
    <lineage>
        <taxon>Eukaryota</taxon>
        <taxon>Metazoa</taxon>
        <taxon>Chordata</taxon>
        <taxon>Craniata</taxon>
        <taxon>Vertebrata</taxon>
        <taxon>Euteleostomi</taxon>
        <taxon>Actinopterygii</taxon>
        <taxon>Neopterygii</taxon>
        <taxon>Teleostei</taxon>
        <taxon>Ostariophysi</taxon>
        <taxon>Siluriformes</taxon>
        <taxon>Pangasiidae</taxon>
        <taxon>Pangasianodon</taxon>
    </lineage>
</organism>
<gene>
    <name evidence="1" type="ORF">PGIGA_G00254860</name>
</gene>
<comment type="caution">
    <text evidence="1">The sequence shown here is derived from an EMBL/GenBank/DDBJ whole genome shotgun (WGS) entry which is preliminary data.</text>
</comment>
<dbReference type="EMBL" id="CM040462">
    <property type="protein sequence ID" value="MCI4381679.1"/>
    <property type="molecule type" value="Genomic_DNA"/>
</dbReference>
<proteinExistence type="predicted"/>
<evidence type="ECO:0000313" key="1">
    <source>
        <dbReference type="EMBL" id="MCI4381679.1"/>
    </source>
</evidence>